<keyword evidence="1" id="KW-0472">Membrane</keyword>
<keyword evidence="1" id="KW-0812">Transmembrane</keyword>
<evidence type="ECO:0000256" key="1">
    <source>
        <dbReference type="SAM" id="Phobius"/>
    </source>
</evidence>
<keyword evidence="1" id="KW-1133">Transmembrane helix</keyword>
<accession>A0ABR6FLU0</accession>
<name>A0ABR6FLU0_9BURK</name>
<proteinExistence type="predicted"/>
<evidence type="ECO:0000313" key="3">
    <source>
        <dbReference type="Proteomes" id="UP000533533"/>
    </source>
</evidence>
<keyword evidence="3" id="KW-1185">Reference proteome</keyword>
<evidence type="ECO:0008006" key="4">
    <source>
        <dbReference type="Google" id="ProtNLM"/>
    </source>
</evidence>
<dbReference type="EMBL" id="JACHVZ010000007">
    <property type="protein sequence ID" value="MBB2928400.1"/>
    <property type="molecule type" value="Genomic_DNA"/>
</dbReference>
<dbReference type="RefSeq" id="WP_133253640.1">
    <property type="nucleotide sequence ID" value="NZ_JACHVZ010000007.1"/>
</dbReference>
<feature type="transmembrane region" description="Helical" evidence="1">
    <location>
        <begin position="31"/>
        <end position="47"/>
    </location>
</feature>
<organism evidence="2 3">
    <name type="scientific">Paraburkholderia silvatlantica</name>
    <dbReference type="NCBI Taxonomy" id="321895"/>
    <lineage>
        <taxon>Bacteria</taxon>
        <taxon>Pseudomonadati</taxon>
        <taxon>Pseudomonadota</taxon>
        <taxon>Betaproteobacteria</taxon>
        <taxon>Burkholderiales</taxon>
        <taxon>Burkholderiaceae</taxon>
        <taxon>Paraburkholderia</taxon>
    </lineage>
</organism>
<evidence type="ECO:0000313" key="2">
    <source>
        <dbReference type="EMBL" id="MBB2928400.1"/>
    </source>
</evidence>
<reference evidence="2 3" key="1">
    <citation type="submission" date="2020-08" db="EMBL/GenBank/DDBJ databases">
        <title>Genomic Encyclopedia of Type Strains, Phase IV (KMG-V): Genome sequencing to study the core and pangenomes of soil and plant-associated prokaryotes.</title>
        <authorList>
            <person name="Whitman W."/>
        </authorList>
    </citation>
    <scope>NUCLEOTIDE SEQUENCE [LARGE SCALE GENOMIC DNA]</scope>
    <source>
        <strain evidence="2 3">SRMrh-85</strain>
    </source>
</reference>
<protein>
    <recommendedName>
        <fullName evidence="4">Holin</fullName>
    </recommendedName>
</protein>
<dbReference type="Proteomes" id="UP000533533">
    <property type="component" value="Unassembled WGS sequence"/>
</dbReference>
<sequence length="59" mass="6811">MQKELQQMTNWLATGWGAIWSGWLSLGDHPLSWWVSVLTLITLLGTIKNQWFPRKGKAE</sequence>
<gene>
    <name evidence="2" type="ORF">FHX59_002822</name>
</gene>
<comment type="caution">
    <text evidence="2">The sequence shown here is derived from an EMBL/GenBank/DDBJ whole genome shotgun (WGS) entry which is preliminary data.</text>
</comment>